<evidence type="ECO:0000313" key="3">
    <source>
        <dbReference type="Proteomes" id="UP001176940"/>
    </source>
</evidence>
<organism evidence="2 3">
    <name type="scientific">Ranitomeya imitator</name>
    <name type="common">mimic poison frog</name>
    <dbReference type="NCBI Taxonomy" id="111125"/>
    <lineage>
        <taxon>Eukaryota</taxon>
        <taxon>Metazoa</taxon>
        <taxon>Chordata</taxon>
        <taxon>Craniata</taxon>
        <taxon>Vertebrata</taxon>
        <taxon>Euteleostomi</taxon>
        <taxon>Amphibia</taxon>
        <taxon>Batrachia</taxon>
        <taxon>Anura</taxon>
        <taxon>Neobatrachia</taxon>
        <taxon>Hyloidea</taxon>
        <taxon>Dendrobatidae</taxon>
        <taxon>Dendrobatinae</taxon>
        <taxon>Ranitomeya</taxon>
    </lineage>
</organism>
<dbReference type="EMBL" id="CAUEEQ010004781">
    <property type="protein sequence ID" value="CAJ0928072.1"/>
    <property type="molecule type" value="Genomic_DNA"/>
</dbReference>
<keyword evidence="3" id="KW-1185">Reference proteome</keyword>
<sequence length="59" mass="6190">MKNDDKPSTHISPGAPHKVTNAENSCGIFHERHVVRNSSTDSIATTLTPAKGSDSTDAG</sequence>
<feature type="region of interest" description="Disordered" evidence="1">
    <location>
        <begin position="1"/>
        <end position="25"/>
    </location>
</feature>
<reference evidence="2" key="1">
    <citation type="submission" date="2023-07" db="EMBL/GenBank/DDBJ databases">
        <authorList>
            <person name="Stuckert A."/>
        </authorList>
    </citation>
    <scope>NUCLEOTIDE SEQUENCE</scope>
</reference>
<feature type="non-terminal residue" evidence="2">
    <location>
        <position position="59"/>
    </location>
</feature>
<name>A0ABN9KXL9_9NEOB</name>
<feature type="region of interest" description="Disordered" evidence="1">
    <location>
        <begin position="37"/>
        <end position="59"/>
    </location>
</feature>
<proteinExistence type="predicted"/>
<evidence type="ECO:0000313" key="2">
    <source>
        <dbReference type="EMBL" id="CAJ0928072.1"/>
    </source>
</evidence>
<evidence type="ECO:0000256" key="1">
    <source>
        <dbReference type="SAM" id="MobiDB-lite"/>
    </source>
</evidence>
<accession>A0ABN9KXL9</accession>
<protein>
    <submittedName>
        <fullName evidence="2">Uncharacterized protein</fullName>
    </submittedName>
</protein>
<gene>
    <name evidence="2" type="ORF">RIMI_LOCUS3237096</name>
</gene>
<comment type="caution">
    <text evidence="2">The sequence shown here is derived from an EMBL/GenBank/DDBJ whole genome shotgun (WGS) entry which is preliminary data.</text>
</comment>
<dbReference type="Proteomes" id="UP001176940">
    <property type="component" value="Unassembled WGS sequence"/>
</dbReference>